<dbReference type="InterPro" id="IPR051332">
    <property type="entry name" value="Fosfomycin_Res_Enzymes"/>
</dbReference>
<dbReference type="Proteomes" id="UP000199548">
    <property type="component" value="Unassembled WGS sequence"/>
</dbReference>
<proteinExistence type="predicted"/>
<dbReference type="PANTHER" id="PTHR36113:SF3">
    <property type="entry name" value="SLL5075 PROTEIN"/>
    <property type="match status" value="1"/>
</dbReference>
<dbReference type="InterPro" id="IPR037523">
    <property type="entry name" value="VOC_core"/>
</dbReference>
<dbReference type="EMBL" id="FOQU01000001">
    <property type="protein sequence ID" value="SFH85956.1"/>
    <property type="molecule type" value="Genomic_DNA"/>
</dbReference>
<name>A0A1I3DH26_9BURK</name>
<dbReference type="PANTHER" id="PTHR36113">
    <property type="entry name" value="LYASE, PUTATIVE-RELATED-RELATED"/>
    <property type="match status" value="1"/>
</dbReference>
<keyword evidence="2" id="KW-0223">Dioxygenase</keyword>
<dbReference type="STRING" id="420953.SAMN05192543_101300"/>
<dbReference type="AlphaFoldDB" id="A0A1I3DH26"/>
<accession>A0A1I3DH26</accession>
<dbReference type="SUPFAM" id="SSF54593">
    <property type="entry name" value="Glyoxalase/Bleomycin resistance protein/Dihydroxybiphenyl dioxygenase"/>
    <property type="match status" value="1"/>
</dbReference>
<keyword evidence="3" id="KW-1185">Reference proteome</keyword>
<evidence type="ECO:0000259" key="1">
    <source>
        <dbReference type="PROSITE" id="PS51819"/>
    </source>
</evidence>
<organism evidence="2 3">
    <name type="scientific">Paraburkholderia megapolitana</name>
    <dbReference type="NCBI Taxonomy" id="420953"/>
    <lineage>
        <taxon>Bacteria</taxon>
        <taxon>Pseudomonadati</taxon>
        <taxon>Pseudomonadota</taxon>
        <taxon>Betaproteobacteria</taxon>
        <taxon>Burkholderiales</taxon>
        <taxon>Burkholderiaceae</taxon>
        <taxon>Paraburkholderia</taxon>
    </lineage>
</organism>
<dbReference type="Pfam" id="PF00903">
    <property type="entry name" value="Glyoxalase"/>
    <property type="match status" value="1"/>
</dbReference>
<evidence type="ECO:0000313" key="3">
    <source>
        <dbReference type="Proteomes" id="UP000199548"/>
    </source>
</evidence>
<reference evidence="2 3" key="1">
    <citation type="submission" date="2016-10" db="EMBL/GenBank/DDBJ databases">
        <authorList>
            <person name="de Groot N.N."/>
        </authorList>
    </citation>
    <scope>NUCLEOTIDE SEQUENCE [LARGE SCALE GENOMIC DNA]</scope>
    <source>
        <strain evidence="2 3">LMG 23650</strain>
    </source>
</reference>
<dbReference type="CDD" id="cd06587">
    <property type="entry name" value="VOC"/>
    <property type="match status" value="1"/>
</dbReference>
<dbReference type="OrthoDB" id="9093825at2"/>
<dbReference type="PROSITE" id="PS51819">
    <property type="entry name" value="VOC"/>
    <property type="match status" value="1"/>
</dbReference>
<gene>
    <name evidence="2" type="ORF">SAMN05192543_101300</name>
</gene>
<protein>
    <submittedName>
        <fullName evidence="2">Catechol 2,3-dioxygenase</fullName>
    </submittedName>
</protein>
<dbReference type="GO" id="GO:0051213">
    <property type="term" value="F:dioxygenase activity"/>
    <property type="evidence" value="ECO:0007669"/>
    <property type="project" value="UniProtKB-KW"/>
</dbReference>
<sequence length="138" mass="15911">MNLRQQARLNHLSFPTANAAETAAFFEQYLGCEIVAAGQHCLLKRNGFDIVLEQVEDKEAPVWPHNFHFGLEVDTLENVQTLYQEFLESGVQMETAVFNNTRGSRFFCRAPGGVLIEINTREDMQQDKWQKLFQEETQ</sequence>
<evidence type="ECO:0000313" key="2">
    <source>
        <dbReference type="EMBL" id="SFH85956.1"/>
    </source>
</evidence>
<dbReference type="Gene3D" id="3.10.180.10">
    <property type="entry name" value="2,3-Dihydroxybiphenyl 1,2-Dioxygenase, domain 1"/>
    <property type="match status" value="1"/>
</dbReference>
<dbReference type="RefSeq" id="WP_091006615.1">
    <property type="nucleotide sequence ID" value="NZ_CP041743.1"/>
</dbReference>
<feature type="domain" description="VOC" evidence="1">
    <location>
        <begin position="8"/>
        <end position="121"/>
    </location>
</feature>
<keyword evidence="2" id="KW-0560">Oxidoreductase</keyword>
<dbReference type="InterPro" id="IPR004360">
    <property type="entry name" value="Glyas_Fos-R_dOase_dom"/>
</dbReference>
<dbReference type="InterPro" id="IPR029068">
    <property type="entry name" value="Glyas_Bleomycin-R_OHBP_Dase"/>
</dbReference>